<keyword evidence="7" id="KW-0206">Cytoskeleton</keyword>
<dbReference type="GO" id="GO:0005814">
    <property type="term" value="C:centriole"/>
    <property type="evidence" value="ECO:0007669"/>
    <property type="project" value="UniProtKB-SubCell"/>
</dbReference>
<comment type="function">
    <text evidence="10">Essential for the assembly of the distal half of centrioles, required for centriole elongation. Acts as a negative regulator of centriole elongation.</text>
</comment>
<keyword evidence="6 11" id="KW-0175">Coiled coil</keyword>
<feature type="compositionally biased region" description="Polar residues" evidence="12">
    <location>
        <begin position="569"/>
        <end position="585"/>
    </location>
</feature>
<dbReference type="RefSeq" id="XP_026526398.1">
    <property type="nucleotide sequence ID" value="XM_026670613.1"/>
</dbReference>
<feature type="compositionally biased region" description="Basic and acidic residues" evidence="12">
    <location>
        <begin position="381"/>
        <end position="391"/>
    </location>
</feature>
<evidence type="ECO:0000256" key="10">
    <source>
        <dbReference type="ARBA" id="ARBA00049959"/>
    </source>
</evidence>
<dbReference type="InterPro" id="IPR033351">
    <property type="entry name" value="POC5"/>
</dbReference>
<keyword evidence="8" id="KW-0131">Cell cycle</keyword>
<evidence type="ECO:0000256" key="9">
    <source>
        <dbReference type="ARBA" id="ARBA00031694"/>
    </source>
</evidence>
<proteinExistence type="inferred from homology"/>
<comment type="subcellular location">
    <subcellularLocation>
        <location evidence="1">Cytoplasm</location>
        <location evidence="1">Cytoskeleton</location>
        <location evidence="1">Microtubule organizing center</location>
        <location evidence="1">Centrosome</location>
        <location evidence="1">Centriole</location>
    </subcellularLocation>
</comment>
<evidence type="ECO:0000313" key="14">
    <source>
        <dbReference type="RefSeq" id="XP_026526398.1"/>
    </source>
</evidence>
<evidence type="ECO:0000256" key="6">
    <source>
        <dbReference type="ARBA" id="ARBA00023054"/>
    </source>
</evidence>
<feature type="compositionally biased region" description="Polar residues" evidence="12">
    <location>
        <begin position="482"/>
        <end position="491"/>
    </location>
</feature>
<keyword evidence="4" id="KW-0963">Cytoplasm</keyword>
<evidence type="ECO:0000256" key="3">
    <source>
        <dbReference type="ARBA" id="ARBA00014910"/>
    </source>
</evidence>
<dbReference type="AlphaFoldDB" id="A0A6J1UD40"/>
<dbReference type="PANTHER" id="PTHR28618">
    <property type="entry name" value="CENTROSOMAL PROTEIN POC5"/>
    <property type="match status" value="1"/>
</dbReference>
<dbReference type="Proteomes" id="UP000504612">
    <property type="component" value="Unplaced"/>
</dbReference>
<gene>
    <name evidence="14" type="primary">POC5</name>
</gene>
<keyword evidence="5" id="KW-0677">Repeat</keyword>
<name>A0A6J1UD40_9SAUR</name>
<evidence type="ECO:0000256" key="1">
    <source>
        <dbReference type="ARBA" id="ARBA00004114"/>
    </source>
</evidence>
<evidence type="ECO:0000256" key="11">
    <source>
        <dbReference type="SAM" id="Coils"/>
    </source>
</evidence>
<feature type="coiled-coil region" evidence="11">
    <location>
        <begin position="124"/>
        <end position="151"/>
    </location>
</feature>
<feature type="compositionally biased region" description="Polar residues" evidence="12">
    <location>
        <begin position="312"/>
        <end position="357"/>
    </location>
</feature>
<dbReference type="PANTHER" id="PTHR28618:SF1">
    <property type="entry name" value="CENTROSOMAL PROTEIN POC5"/>
    <property type="match status" value="1"/>
</dbReference>
<accession>A0A6J1UD40</accession>
<evidence type="ECO:0000313" key="13">
    <source>
        <dbReference type="Proteomes" id="UP000504612"/>
    </source>
</evidence>
<evidence type="ECO:0000256" key="7">
    <source>
        <dbReference type="ARBA" id="ARBA00023212"/>
    </source>
</evidence>
<feature type="compositionally biased region" description="Polar residues" evidence="12">
    <location>
        <begin position="444"/>
        <end position="464"/>
    </location>
</feature>
<dbReference type="CTD" id="134359"/>
<evidence type="ECO:0000256" key="4">
    <source>
        <dbReference type="ARBA" id="ARBA00022490"/>
    </source>
</evidence>
<evidence type="ECO:0000256" key="2">
    <source>
        <dbReference type="ARBA" id="ARBA00010411"/>
    </source>
</evidence>
<comment type="similarity">
    <text evidence="2">Belongs to the POC5 family.</text>
</comment>
<evidence type="ECO:0000256" key="8">
    <source>
        <dbReference type="ARBA" id="ARBA00023306"/>
    </source>
</evidence>
<keyword evidence="13" id="KW-1185">Reference proteome</keyword>
<reference evidence="14" key="1">
    <citation type="submission" date="2025-08" db="UniProtKB">
        <authorList>
            <consortium name="RefSeq"/>
        </authorList>
    </citation>
    <scope>IDENTIFICATION</scope>
</reference>
<dbReference type="GeneID" id="113413960"/>
<evidence type="ECO:0000256" key="5">
    <source>
        <dbReference type="ARBA" id="ARBA00022737"/>
    </source>
</evidence>
<sequence length="750" mass="83937">MSNYRHESAGVKWRCHGRNPELAPSSRTTRIAVSASVKESAPMAMEGLCPIRSEETSSPGSSSCQRDLQGTYVTDMSLSDDRVTHIESILDLWSGSLKTNVLTELRKWKLHFIEHHTLEMRQEREKHAADMRQLTNQMENLKELLHTYEISLGRKDEVIANLTNAIEKQKDRIELMKKFAKWRLQHFLGKQKAREELYANKLADRLYKLGLLKKAWAIWRSRFKAKEKERMEKAVQSSVESMHAALSNEYEAKLQTVNSALEEARSEIIELQNQRQDYEDAMKKAFMRGVCALNLEAMSMFQSKDFKLDQVRSQLQPGPSVRSSVFRQQQEQVNSEVRSQLQPGSLIRSSMFRQQQEQVDEEGRNQLHSGPSTRSSVFRQQQEHADGEGRNPLHPGPLSRPSMFQQQQQEQVNGEVRNQLHPGPLNRPSMFQQQQQEQVDGEGRNQQNPGPSNRPSIFRQQQEQVDGEGRNPLHPGPLNRLSMFQQQQHEQVNGEGRNPVQPGPSVRSSMVQQQQQEQVDSEGRSQLHPGPPPRSNMFRQPQEQEDGEVVDLSEKRAESGAGTGGPTAKFSSFQYDQPMPSTSSLPQPPPHFAPTTAGCAPAEDLFSSHQGHAITSQTRLDSAAALTCGAATGSGSGTMCISKLPMTRVVTSGQQKAGRTVTAKITGRSDFAAKNRICSNLDVVGVSPPMNSVVVEKHHPVTQQTVSQAVAAKYPRTVHQSSNAIGVRHLGHSGKTPAHTHNIQSIKVVE</sequence>
<organism evidence="13 14">
    <name type="scientific">Notechis scutatus</name>
    <name type="common">mainland tiger snake</name>
    <dbReference type="NCBI Taxonomy" id="8663"/>
    <lineage>
        <taxon>Eukaryota</taxon>
        <taxon>Metazoa</taxon>
        <taxon>Chordata</taxon>
        <taxon>Craniata</taxon>
        <taxon>Vertebrata</taxon>
        <taxon>Euteleostomi</taxon>
        <taxon>Lepidosauria</taxon>
        <taxon>Squamata</taxon>
        <taxon>Bifurcata</taxon>
        <taxon>Unidentata</taxon>
        <taxon>Episquamata</taxon>
        <taxon>Toxicofera</taxon>
        <taxon>Serpentes</taxon>
        <taxon>Colubroidea</taxon>
        <taxon>Elapidae</taxon>
        <taxon>Hydrophiinae</taxon>
        <taxon>Notechis</taxon>
    </lineage>
</organism>
<evidence type="ECO:0000256" key="12">
    <source>
        <dbReference type="SAM" id="MobiDB-lite"/>
    </source>
</evidence>
<protein>
    <recommendedName>
        <fullName evidence="3">Centrosomal protein POC5</fullName>
    </recommendedName>
    <alternativeName>
        <fullName evidence="9">Protein of centriole 5</fullName>
    </alternativeName>
</protein>
<feature type="region of interest" description="Disordered" evidence="12">
    <location>
        <begin position="312"/>
        <end position="603"/>
    </location>
</feature>
<feature type="coiled-coil region" evidence="11">
    <location>
        <begin position="247"/>
        <end position="288"/>
    </location>
</feature>
<dbReference type="GO" id="GO:0042462">
    <property type="term" value="P:eye photoreceptor cell development"/>
    <property type="evidence" value="ECO:0007669"/>
    <property type="project" value="TreeGrafter"/>
</dbReference>
<dbReference type="GO" id="GO:0032391">
    <property type="term" value="C:photoreceptor connecting cilium"/>
    <property type="evidence" value="ECO:0007669"/>
    <property type="project" value="TreeGrafter"/>
</dbReference>
<feature type="compositionally biased region" description="Polar residues" evidence="12">
    <location>
        <begin position="366"/>
        <end position="380"/>
    </location>
</feature>